<evidence type="ECO:0000313" key="1">
    <source>
        <dbReference type="EMBL" id="MCV7424378.1"/>
    </source>
</evidence>
<evidence type="ECO:0000313" key="2">
    <source>
        <dbReference type="Proteomes" id="UP001141629"/>
    </source>
</evidence>
<dbReference type="Proteomes" id="UP001141629">
    <property type="component" value="Unassembled WGS sequence"/>
</dbReference>
<dbReference type="InterPro" id="IPR036913">
    <property type="entry name" value="YegP-like_sf"/>
</dbReference>
<reference evidence="1" key="2">
    <citation type="journal article" date="2022" name="BMC Genomics">
        <title>Comparative genome analysis of mycobacteria focusing on tRNA and non-coding RNA.</title>
        <authorList>
            <person name="Behra P.R.K."/>
            <person name="Pettersson B.M.F."/>
            <person name="Ramesh M."/>
            <person name="Das S."/>
            <person name="Dasgupta S."/>
            <person name="Kirsebom L.A."/>
        </authorList>
    </citation>
    <scope>NUCLEOTIDE SEQUENCE</scope>
    <source>
        <strain evidence="1">DSM 44838</strain>
    </source>
</reference>
<keyword evidence="2" id="KW-1185">Reference proteome</keyword>
<protein>
    <recommendedName>
        <fullName evidence="3">DUF1508 domain-containing protein</fullName>
    </recommendedName>
</protein>
<dbReference type="AlphaFoldDB" id="A0A9X2YRZ9"/>
<evidence type="ECO:0008006" key="3">
    <source>
        <dbReference type="Google" id="ProtNLM"/>
    </source>
</evidence>
<dbReference type="EMBL" id="JACKVK010000014">
    <property type="protein sequence ID" value="MCV7424378.1"/>
    <property type="molecule type" value="Genomic_DNA"/>
</dbReference>
<accession>A0A9X2YRZ9</accession>
<organism evidence="1 2">
    <name type="scientific">Mycobacterium yunnanensis</name>
    <dbReference type="NCBI Taxonomy" id="368477"/>
    <lineage>
        <taxon>Bacteria</taxon>
        <taxon>Bacillati</taxon>
        <taxon>Actinomycetota</taxon>
        <taxon>Actinomycetes</taxon>
        <taxon>Mycobacteriales</taxon>
        <taxon>Mycobacteriaceae</taxon>
        <taxon>Mycobacterium</taxon>
    </lineage>
</organism>
<comment type="caution">
    <text evidence="1">The sequence shown here is derived from an EMBL/GenBank/DDBJ whole genome shotgun (WGS) entry which is preliminary data.</text>
</comment>
<reference evidence="1" key="1">
    <citation type="submission" date="2020-07" db="EMBL/GenBank/DDBJ databases">
        <authorList>
            <person name="Pettersson B.M.F."/>
            <person name="Behra P.R.K."/>
            <person name="Ramesh M."/>
            <person name="Das S."/>
            <person name="Dasgupta S."/>
            <person name="Kirsebom L.A."/>
        </authorList>
    </citation>
    <scope>NUCLEOTIDE SEQUENCE</scope>
    <source>
        <strain evidence="1">DSM 44838</strain>
    </source>
</reference>
<name>A0A9X2YRZ9_9MYCO</name>
<gene>
    <name evidence="1" type="ORF">H7K45_27915</name>
</gene>
<proteinExistence type="predicted"/>
<sequence>MKRPHLVNQRENEQGDFWCTVRGGNGANLLTSETYPSRSNAVRAARAYIASVDPVPVVFTYWTGDRPRDVGQTARGLVRSAKTERIR</sequence>
<dbReference type="SUPFAM" id="SSF160113">
    <property type="entry name" value="YegP-like"/>
    <property type="match status" value="1"/>
</dbReference>
<dbReference type="RefSeq" id="WP_263999444.1">
    <property type="nucleotide sequence ID" value="NZ_JACKVK010000014.1"/>
</dbReference>